<dbReference type="InterPro" id="IPR004013">
    <property type="entry name" value="PHP_dom"/>
</dbReference>
<evidence type="ECO:0000313" key="3">
    <source>
        <dbReference type="Proteomes" id="UP001596528"/>
    </source>
</evidence>
<feature type="domain" description="Polymerase/histidinol phosphatase N-terminal" evidence="1">
    <location>
        <begin position="5"/>
        <end position="70"/>
    </location>
</feature>
<accession>A0ABW2V3B1</accession>
<sequence>MTAYADLHMHSLRSDGMHRPAELPEMAARAGLAAIALTDHDTMAGVEEAAEAGERIGIEVVPGVEISTADGGQDIHVLGYFVDPSDPLLRARLESQRDVRKARNRLMIEALRAHGVDITLEEVAELAARSGKSADNLGRPHIADCLVHKGYAAGRADAFDRWIGKGAPAYVLPPRIAPEEAVDWIREAGGAAVLAHPGLYGDEPLVERLIAYGLDGIEAYHSDHTPEQERAYAALAERHGLVATAGSDFHGSRGGEAVFHGPVGHRRTPVDTIKRLRERIRRL</sequence>
<dbReference type="CDD" id="cd07438">
    <property type="entry name" value="PHP_HisPPase_AMP"/>
    <property type="match status" value="1"/>
</dbReference>
<dbReference type="SMART" id="SM00481">
    <property type="entry name" value="POLIIIAc"/>
    <property type="match status" value="1"/>
</dbReference>
<evidence type="ECO:0000313" key="2">
    <source>
        <dbReference type="EMBL" id="MFC7748738.1"/>
    </source>
</evidence>
<dbReference type="SUPFAM" id="SSF89550">
    <property type="entry name" value="PHP domain-like"/>
    <property type="match status" value="1"/>
</dbReference>
<keyword evidence="3" id="KW-1185">Reference proteome</keyword>
<dbReference type="InterPro" id="IPR016195">
    <property type="entry name" value="Pol/histidinol_Pase-like"/>
</dbReference>
<dbReference type="InterPro" id="IPR052018">
    <property type="entry name" value="PHP_domain"/>
</dbReference>
<organism evidence="2 3">
    <name type="scientific">Paenibacillus thermoaerophilus</name>
    <dbReference type="NCBI Taxonomy" id="1215385"/>
    <lineage>
        <taxon>Bacteria</taxon>
        <taxon>Bacillati</taxon>
        <taxon>Bacillota</taxon>
        <taxon>Bacilli</taxon>
        <taxon>Bacillales</taxon>
        <taxon>Paenibacillaceae</taxon>
        <taxon>Paenibacillus</taxon>
    </lineage>
</organism>
<protein>
    <submittedName>
        <fullName evidence="2">PHP domain-containing protein</fullName>
    </submittedName>
</protein>
<dbReference type="RefSeq" id="WP_138787778.1">
    <property type="nucleotide sequence ID" value="NZ_JBHTGQ010000002.1"/>
</dbReference>
<dbReference type="PANTHER" id="PTHR42924:SF3">
    <property type="entry name" value="POLYMERASE_HISTIDINOL PHOSPHATASE N-TERMINAL DOMAIN-CONTAINING PROTEIN"/>
    <property type="match status" value="1"/>
</dbReference>
<dbReference type="EMBL" id="JBHTGQ010000002">
    <property type="protein sequence ID" value="MFC7748738.1"/>
    <property type="molecule type" value="Genomic_DNA"/>
</dbReference>
<dbReference type="InterPro" id="IPR003141">
    <property type="entry name" value="Pol/His_phosphatase_N"/>
</dbReference>
<dbReference type="Proteomes" id="UP001596528">
    <property type="component" value="Unassembled WGS sequence"/>
</dbReference>
<dbReference type="Pfam" id="PF02811">
    <property type="entry name" value="PHP"/>
    <property type="match status" value="1"/>
</dbReference>
<evidence type="ECO:0000259" key="1">
    <source>
        <dbReference type="SMART" id="SM00481"/>
    </source>
</evidence>
<comment type="caution">
    <text evidence="2">The sequence shown here is derived from an EMBL/GenBank/DDBJ whole genome shotgun (WGS) entry which is preliminary data.</text>
</comment>
<gene>
    <name evidence="2" type="ORF">ACFQWB_02095</name>
</gene>
<dbReference type="Gene3D" id="3.20.20.140">
    <property type="entry name" value="Metal-dependent hydrolases"/>
    <property type="match status" value="1"/>
</dbReference>
<dbReference type="PANTHER" id="PTHR42924">
    <property type="entry name" value="EXONUCLEASE"/>
    <property type="match status" value="1"/>
</dbReference>
<dbReference type="Gene3D" id="1.10.150.650">
    <property type="match status" value="1"/>
</dbReference>
<reference evidence="3" key="1">
    <citation type="journal article" date="2019" name="Int. J. Syst. Evol. Microbiol.">
        <title>The Global Catalogue of Microorganisms (GCM) 10K type strain sequencing project: providing services to taxonomists for standard genome sequencing and annotation.</title>
        <authorList>
            <consortium name="The Broad Institute Genomics Platform"/>
            <consortium name="The Broad Institute Genome Sequencing Center for Infectious Disease"/>
            <person name="Wu L."/>
            <person name="Ma J."/>
        </authorList>
    </citation>
    <scope>NUCLEOTIDE SEQUENCE [LARGE SCALE GENOMIC DNA]</scope>
    <source>
        <strain evidence="3">JCM 18657</strain>
    </source>
</reference>
<proteinExistence type="predicted"/>
<name>A0ABW2V3B1_9BACL</name>